<dbReference type="Proteomes" id="UP000216339">
    <property type="component" value="Unassembled WGS sequence"/>
</dbReference>
<evidence type="ECO:0000256" key="3">
    <source>
        <dbReference type="ARBA" id="ARBA00022448"/>
    </source>
</evidence>
<keyword evidence="4" id="KW-0406">Ion transport</keyword>
<evidence type="ECO:0000256" key="4">
    <source>
        <dbReference type="ARBA" id="ARBA00022538"/>
    </source>
</evidence>
<evidence type="ECO:0000313" key="13">
    <source>
        <dbReference type="Proteomes" id="UP000216339"/>
    </source>
</evidence>
<dbReference type="GO" id="GO:1902600">
    <property type="term" value="P:proton transmembrane transport"/>
    <property type="evidence" value="ECO:0007669"/>
    <property type="project" value="InterPro"/>
</dbReference>
<evidence type="ECO:0000256" key="6">
    <source>
        <dbReference type="ARBA" id="ARBA00022989"/>
    </source>
</evidence>
<dbReference type="GO" id="GO:0006813">
    <property type="term" value="P:potassium ion transport"/>
    <property type="evidence" value="ECO:0007669"/>
    <property type="project" value="UniProtKB-KW"/>
</dbReference>
<feature type="transmembrane region" description="Helical" evidence="8">
    <location>
        <begin position="274"/>
        <end position="294"/>
    </location>
</feature>
<feature type="transmembrane region" description="Helical" evidence="8">
    <location>
        <begin position="224"/>
        <end position="254"/>
    </location>
</feature>
<dbReference type="InterPro" id="IPR006153">
    <property type="entry name" value="Cation/H_exchanger_TM"/>
</dbReference>
<feature type="transmembrane region" description="Helical" evidence="8">
    <location>
        <begin position="94"/>
        <end position="117"/>
    </location>
</feature>
<keyword evidence="4" id="KW-0630">Potassium</keyword>
<comment type="similarity">
    <text evidence="2">Belongs to the monovalent cation:proton antiporter 2 (CPA2) transporter (TC 2.A.37) family.</text>
</comment>
<feature type="transmembrane region" description="Helical" evidence="8">
    <location>
        <begin position="123"/>
        <end position="143"/>
    </location>
</feature>
<evidence type="ECO:0008006" key="14">
    <source>
        <dbReference type="Google" id="ProtNLM"/>
    </source>
</evidence>
<comment type="caution">
    <text evidence="12">The sequence shown here is derived from an EMBL/GenBank/DDBJ whole genome shotgun (WGS) entry which is preliminary data.</text>
</comment>
<evidence type="ECO:0000259" key="10">
    <source>
        <dbReference type="PROSITE" id="PS51201"/>
    </source>
</evidence>
<dbReference type="Pfam" id="PF00999">
    <property type="entry name" value="Na_H_Exchanger"/>
    <property type="match status" value="1"/>
</dbReference>
<dbReference type="SUPFAM" id="SSF51735">
    <property type="entry name" value="NAD(P)-binding Rossmann-fold domains"/>
    <property type="match status" value="1"/>
</dbReference>
<keyword evidence="6 8" id="KW-1133">Transmembrane helix</keyword>
<dbReference type="PROSITE" id="PS51202">
    <property type="entry name" value="RCK_C"/>
    <property type="match status" value="1"/>
</dbReference>
<dbReference type="Pfam" id="PF02148">
    <property type="entry name" value="zf-UBP"/>
    <property type="match status" value="1"/>
</dbReference>
<feature type="transmembrane region" description="Helical" evidence="8">
    <location>
        <begin position="184"/>
        <end position="204"/>
    </location>
</feature>
<protein>
    <recommendedName>
        <fullName evidence="14">Sodium:proton exchanger</fullName>
    </recommendedName>
</protein>
<dbReference type="InterPro" id="IPR036291">
    <property type="entry name" value="NAD(P)-bd_dom_sf"/>
</dbReference>
<keyword evidence="5 8" id="KW-0812">Transmembrane</keyword>
<evidence type="ECO:0000256" key="5">
    <source>
        <dbReference type="ARBA" id="ARBA00022692"/>
    </source>
</evidence>
<dbReference type="EMBL" id="MQWD01000001">
    <property type="protein sequence ID" value="PAP78292.1"/>
    <property type="molecule type" value="Genomic_DNA"/>
</dbReference>
<evidence type="ECO:0000259" key="11">
    <source>
        <dbReference type="PROSITE" id="PS51202"/>
    </source>
</evidence>
<proteinExistence type="inferred from homology"/>
<dbReference type="InterPro" id="IPR038770">
    <property type="entry name" value="Na+/solute_symporter_sf"/>
</dbReference>
<dbReference type="InterPro" id="IPR003148">
    <property type="entry name" value="RCK_N"/>
</dbReference>
<keyword evidence="3" id="KW-0813">Transport</keyword>
<dbReference type="GO" id="GO:0016020">
    <property type="term" value="C:membrane"/>
    <property type="evidence" value="ECO:0007669"/>
    <property type="project" value="UniProtKB-SubCell"/>
</dbReference>
<feature type="transmembrane region" description="Helical" evidence="8">
    <location>
        <begin position="6"/>
        <end position="29"/>
    </location>
</feature>
<dbReference type="PANTHER" id="PTHR42751:SF3">
    <property type="entry name" value="SODIUM_GLUTAMATE SYMPORTER"/>
    <property type="match status" value="1"/>
</dbReference>
<feature type="domain" description="UBP-type" evidence="9">
    <location>
        <begin position="706"/>
        <end position="788"/>
    </location>
</feature>
<feature type="transmembrane region" description="Helical" evidence="8">
    <location>
        <begin position="62"/>
        <end position="82"/>
    </location>
</feature>
<keyword evidence="13" id="KW-1185">Reference proteome</keyword>
<dbReference type="Gene3D" id="1.20.1530.20">
    <property type="match status" value="1"/>
</dbReference>
<dbReference type="SUPFAM" id="SSF57850">
    <property type="entry name" value="RING/U-box"/>
    <property type="match status" value="1"/>
</dbReference>
<organism evidence="12 13">
    <name type="scientific">Rubrivirga marina</name>
    <dbReference type="NCBI Taxonomy" id="1196024"/>
    <lineage>
        <taxon>Bacteria</taxon>
        <taxon>Pseudomonadati</taxon>
        <taxon>Rhodothermota</taxon>
        <taxon>Rhodothermia</taxon>
        <taxon>Rhodothermales</taxon>
        <taxon>Rubricoccaceae</taxon>
        <taxon>Rubrivirga</taxon>
    </lineage>
</organism>
<dbReference type="InterPro" id="IPR006037">
    <property type="entry name" value="RCK_C"/>
</dbReference>
<evidence type="ECO:0000313" key="12">
    <source>
        <dbReference type="EMBL" id="PAP78292.1"/>
    </source>
</evidence>
<keyword evidence="4" id="KW-0633">Potassium transport</keyword>
<keyword evidence="7 8" id="KW-0472">Membrane</keyword>
<feature type="transmembrane region" description="Helical" evidence="8">
    <location>
        <begin position="155"/>
        <end position="178"/>
    </location>
</feature>
<dbReference type="RefSeq" id="WP_179299754.1">
    <property type="nucleotide sequence ID" value="NZ_MQWD01000001.1"/>
</dbReference>
<dbReference type="Pfam" id="PF02080">
    <property type="entry name" value="TrkA_C"/>
    <property type="match status" value="1"/>
</dbReference>
<gene>
    <name evidence="12" type="ORF">BSZ37_18605</name>
</gene>
<evidence type="ECO:0000256" key="8">
    <source>
        <dbReference type="SAM" id="Phobius"/>
    </source>
</evidence>
<dbReference type="Gene3D" id="3.40.50.720">
    <property type="entry name" value="NAD(P)-binding Rossmann-like Domain"/>
    <property type="match status" value="1"/>
</dbReference>
<dbReference type="InterPro" id="IPR036721">
    <property type="entry name" value="RCK_C_sf"/>
</dbReference>
<dbReference type="PANTHER" id="PTHR42751">
    <property type="entry name" value="SODIUM/HYDROGEN EXCHANGER FAMILY/TRKA DOMAIN PROTEIN"/>
    <property type="match status" value="1"/>
</dbReference>
<dbReference type="SMART" id="SM00290">
    <property type="entry name" value="ZnF_UBP"/>
    <property type="match status" value="1"/>
</dbReference>
<evidence type="ECO:0000259" key="9">
    <source>
        <dbReference type="PROSITE" id="PS50271"/>
    </source>
</evidence>
<dbReference type="InterPro" id="IPR013083">
    <property type="entry name" value="Znf_RING/FYVE/PHD"/>
</dbReference>
<dbReference type="Gene3D" id="3.30.70.1450">
    <property type="entry name" value="Regulator of K+ conductance, C-terminal domain"/>
    <property type="match status" value="1"/>
</dbReference>
<evidence type="ECO:0000256" key="1">
    <source>
        <dbReference type="ARBA" id="ARBA00004141"/>
    </source>
</evidence>
<dbReference type="AlphaFoldDB" id="A0A271J454"/>
<dbReference type="InterPro" id="IPR001607">
    <property type="entry name" value="Znf_UBP"/>
</dbReference>
<comment type="subcellular location">
    <subcellularLocation>
        <location evidence="1">Membrane</location>
        <topology evidence="1">Multi-pass membrane protein</topology>
    </subcellularLocation>
</comment>
<evidence type="ECO:0000256" key="7">
    <source>
        <dbReference type="ARBA" id="ARBA00023136"/>
    </source>
</evidence>
<dbReference type="Gene3D" id="3.30.40.10">
    <property type="entry name" value="Zinc/RING finger domain, C3HC4 (zinc finger)"/>
    <property type="match status" value="1"/>
</dbReference>
<dbReference type="SUPFAM" id="SSF116726">
    <property type="entry name" value="TrkA C-terminal domain-like"/>
    <property type="match status" value="1"/>
</dbReference>
<dbReference type="Pfam" id="PF02254">
    <property type="entry name" value="TrkA_N"/>
    <property type="match status" value="1"/>
</dbReference>
<feature type="domain" description="RCK C-terminal" evidence="11">
    <location>
        <begin position="587"/>
        <end position="670"/>
    </location>
</feature>
<feature type="domain" description="RCK N-terminal" evidence="10">
    <location>
        <begin position="422"/>
        <end position="538"/>
    </location>
</feature>
<reference evidence="12 13" key="1">
    <citation type="submission" date="2016-11" db="EMBL/GenBank/DDBJ databases">
        <title>Study of marine rhodopsin-containing bacteria.</title>
        <authorList>
            <person name="Yoshizawa S."/>
            <person name="Kumagai Y."/>
            <person name="Kogure K."/>
        </authorList>
    </citation>
    <scope>NUCLEOTIDE SEQUENCE [LARGE SCALE GENOMIC DNA]</scope>
    <source>
        <strain evidence="12 13">SAORIC-28</strain>
    </source>
</reference>
<feature type="transmembrane region" description="Helical" evidence="8">
    <location>
        <begin position="301"/>
        <end position="321"/>
    </location>
</feature>
<evidence type="ECO:0000256" key="2">
    <source>
        <dbReference type="ARBA" id="ARBA00005551"/>
    </source>
</evidence>
<dbReference type="PROSITE" id="PS50271">
    <property type="entry name" value="ZF_UBP"/>
    <property type="match status" value="1"/>
</dbReference>
<feature type="transmembrane region" description="Helical" evidence="8">
    <location>
        <begin position="36"/>
        <end position="56"/>
    </location>
</feature>
<dbReference type="GO" id="GO:0008270">
    <property type="term" value="F:zinc ion binding"/>
    <property type="evidence" value="ECO:0007669"/>
    <property type="project" value="InterPro"/>
</dbReference>
<sequence>MPFVLAAGAVPPFLVEVVAIVAAAALVAYVSQRVGLVPIVGFLLAGVLIGPSGLGVVTDPELIDAAAEVGVLLLLFTIGIEFSLDKLQKIQRLIFVGGGLQVGLTTLLVAGLCLAFGVGWRPAIFTGFLVALSSTAIVTKLLGDRGETNTEVGQGAVGLLIFQDLAVILMVLLVPALGGEGVTGLDLGIALGTAAAIIVFVLVVARRILPPLLEHVARRCSPELFLLTVIAICFGTAYAVGLAGVSISLGAFLAGLVVSQSRFSEHALSEILPLQILFSATFFVSVGLLLDLGFLVNNLGLVLGALAVVALVKLATTFVAVRAVGRAAPAAAATALWLAQVGEFSFVLERSGREVGLAPLGSDAIGGPLFIAATVISMALTPVAAPYAGRMAAGLRRMTSDATPEPTEAEAVEAAGHFSDLENHTIVAGYGDAARKLVHVLEGSGVPFAVVTLSPEGAREAEESGLRVLRGDYAKRHILEAVGLQRAKMLVVPDDNPAMTHRVVSVARALSPTTRIVASVPSLHDAEELVEAGADRAIATEFEAVVGLFDDVLRRYQVAPAEILRHEETLRRGSYEAFDADVMDTPAVRCELAADCFSTRTVTIRTGARAAGQSLAALQLDERLLHVTQVSRDGDVTREPGGGFVLRAGDEVLFGGTPQALIDAGDLFRVTDGRTPALPAPPPMPTQRADWIDTSAPVHLDPDPDAGCTHLDHVHDVTPGTQGCEECLERGDRWVHLRVCLECGHVGCCDSSPNKHATKHYHRTGHPVVRSIEPGETWGWCYEDEVML</sequence>
<dbReference type="PROSITE" id="PS51201">
    <property type="entry name" value="RCK_N"/>
    <property type="match status" value="1"/>
</dbReference>
<accession>A0A271J454</accession>
<name>A0A271J454_9BACT</name>
<dbReference type="GO" id="GO:0015297">
    <property type="term" value="F:antiporter activity"/>
    <property type="evidence" value="ECO:0007669"/>
    <property type="project" value="InterPro"/>
</dbReference>
<dbReference type="GO" id="GO:0008324">
    <property type="term" value="F:monoatomic cation transmembrane transporter activity"/>
    <property type="evidence" value="ECO:0007669"/>
    <property type="project" value="InterPro"/>
</dbReference>